<name>A0AAV7PJA5_PLEWA</name>
<proteinExistence type="predicted"/>
<evidence type="ECO:0000256" key="1">
    <source>
        <dbReference type="SAM" id="MobiDB-lite"/>
    </source>
</evidence>
<gene>
    <name evidence="2" type="ORF">NDU88_005325</name>
</gene>
<sequence>MGKSRRRDPDAREEFATDPLTAQQKNIQPGKIKNSGDPTSEDILQAITACRETLESEINAMETDMVILWDDHHRAAELITATEKNINDVKPTLSDASEKLCTLEQKIHGLEAKTDDAEHRSWCNNICVIGRPECVEGKNMVKYLEQWL</sequence>
<comment type="caution">
    <text evidence="2">The sequence shown here is derived from an EMBL/GenBank/DDBJ whole genome shotgun (WGS) entry which is preliminary data.</text>
</comment>
<dbReference type="Proteomes" id="UP001066276">
    <property type="component" value="Chromosome 7"/>
</dbReference>
<feature type="region of interest" description="Disordered" evidence="1">
    <location>
        <begin position="1"/>
        <end position="39"/>
    </location>
</feature>
<reference evidence="2" key="1">
    <citation type="journal article" date="2022" name="bioRxiv">
        <title>Sequencing and chromosome-scale assembly of the giantPleurodeles waltlgenome.</title>
        <authorList>
            <person name="Brown T."/>
            <person name="Elewa A."/>
            <person name="Iarovenko S."/>
            <person name="Subramanian E."/>
            <person name="Araus A.J."/>
            <person name="Petzold A."/>
            <person name="Susuki M."/>
            <person name="Suzuki K.-i.T."/>
            <person name="Hayashi T."/>
            <person name="Toyoda A."/>
            <person name="Oliveira C."/>
            <person name="Osipova E."/>
            <person name="Leigh N.D."/>
            <person name="Simon A."/>
            <person name="Yun M.H."/>
        </authorList>
    </citation>
    <scope>NUCLEOTIDE SEQUENCE</scope>
    <source>
        <strain evidence="2">20211129_DDA</strain>
        <tissue evidence="2">Liver</tissue>
    </source>
</reference>
<evidence type="ECO:0000313" key="2">
    <source>
        <dbReference type="EMBL" id="KAJ1126919.1"/>
    </source>
</evidence>
<dbReference type="EMBL" id="JANPWB010000011">
    <property type="protein sequence ID" value="KAJ1126919.1"/>
    <property type="molecule type" value="Genomic_DNA"/>
</dbReference>
<protein>
    <submittedName>
        <fullName evidence="2">Uncharacterized protein</fullName>
    </submittedName>
</protein>
<dbReference type="AlphaFoldDB" id="A0AAV7PJA5"/>
<organism evidence="2 3">
    <name type="scientific">Pleurodeles waltl</name>
    <name type="common">Iberian ribbed newt</name>
    <dbReference type="NCBI Taxonomy" id="8319"/>
    <lineage>
        <taxon>Eukaryota</taxon>
        <taxon>Metazoa</taxon>
        <taxon>Chordata</taxon>
        <taxon>Craniata</taxon>
        <taxon>Vertebrata</taxon>
        <taxon>Euteleostomi</taxon>
        <taxon>Amphibia</taxon>
        <taxon>Batrachia</taxon>
        <taxon>Caudata</taxon>
        <taxon>Salamandroidea</taxon>
        <taxon>Salamandridae</taxon>
        <taxon>Pleurodelinae</taxon>
        <taxon>Pleurodeles</taxon>
    </lineage>
</organism>
<accession>A0AAV7PJA5</accession>
<keyword evidence="3" id="KW-1185">Reference proteome</keyword>
<dbReference type="Gene3D" id="1.20.5.340">
    <property type="match status" value="1"/>
</dbReference>
<evidence type="ECO:0000313" key="3">
    <source>
        <dbReference type="Proteomes" id="UP001066276"/>
    </source>
</evidence>